<dbReference type="InterPro" id="IPR000086">
    <property type="entry name" value="NUDIX_hydrolase_dom"/>
</dbReference>
<proteinExistence type="predicted"/>
<reference evidence="3" key="1">
    <citation type="submission" date="2011-04" db="EMBL/GenBank/DDBJ databases">
        <title>Evolution of plant cell wall degrading machinery underlies the functional diversity of forest fungi.</title>
        <authorList>
            <consortium name="US DOE Joint Genome Institute (JGI-PGF)"/>
            <person name="Eastwood D.C."/>
            <person name="Floudas D."/>
            <person name="Binder M."/>
            <person name="Majcherczyk A."/>
            <person name="Schneider P."/>
            <person name="Aerts A."/>
            <person name="Asiegbu F.O."/>
            <person name="Baker S.E."/>
            <person name="Barry K."/>
            <person name="Bendiksby M."/>
            <person name="Blumentritt M."/>
            <person name="Coutinho P.M."/>
            <person name="Cullen D."/>
            <person name="Cullen D."/>
            <person name="Gathman A."/>
            <person name="Goodell B."/>
            <person name="Henrissat B."/>
            <person name="Ihrmark K."/>
            <person name="Kauserud H."/>
            <person name="Kohler A."/>
            <person name="LaButti K."/>
            <person name="Lapidus A."/>
            <person name="Lavin J.L."/>
            <person name="Lee Y.-H."/>
            <person name="Lindquist E."/>
            <person name="Lilly W."/>
            <person name="Lucas S."/>
            <person name="Morin E."/>
            <person name="Murat C."/>
            <person name="Oguiza J.A."/>
            <person name="Park J."/>
            <person name="Pisabarro A.G."/>
            <person name="Riley R."/>
            <person name="Rosling A."/>
            <person name="Salamov A."/>
            <person name="Schmidt O."/>
            <person name="Schmutz J."/>
            <person name="Skrede I."/>
            <person name="Stenlid J."/>
            <person name="Wiebenga A."/>
            <person name="Xie X."/>
            <person name="Kues U."/>
            <person name="Hibbett D.S."/>
            <person name="Hoffmeister D."/>
            <person name="Hogberg N."/>
            <person name="Martin F."/>
            <person name="Grigoriev I.V."/>
            <person name="Watkinson S.C."/>
        </authorList>
    </citation>
    <scope>NUCLEOTIDE SEQUENCE</scope>
    <source>
        <strain evidence="3">S7.9</strain>
    </source>
</reference>
<dbReference type="Gene3D" id="3.90.79.10">
    <property type="entry name" value="Nucleoside Triphosphate Pyrophosphohydrolase"/>
    <property type="match status" value="1"/>
</dbReference>
<dbReference type="PROSITE" id="PS51462">
    <property type="entry name" value="NUDIX"/>
    <property type="match status" value="1"/>
</dbReference>
<gene>
    <name evidence="3" type="ORF">SERLADRAFT_479980</name>
</gene>
<dbReference type="GO" id="GO:0006754">
    <property type="term" value="P:ATP biosynthetic process"/>
    <property type="evidence" value="ECO:0007669"/>
    <property type="project" value="TreeGrafter"/>
</dbReference>
<dbReference type="InterPro" id="IPR051325">
    <property type="entry name" value="Nudix_hydrolase_domain"/>
</dbReference>
<dbReference type="PROSITE" id="PS00893">
    <property type="entry name" value="NUDIX_BOX"/>
    <property type="match status" value="1"/>
</dbReference>
<dbReference type="SUPFAM" id="SSF55811">
    <property type="entry name" value="Nudix"/>
    <property type="match status" value="1"/>
</dbReference>
<evidence type="ECO:0000313" key="3">
    <source>
        <dbReference type="EMBL" id="EGO18920.1"/>
    </source>
</evidence>
<dbReference type="KEGG" id="sla:SERLADRAFT_479980"/>
<name>F8PD71_SERL9</name>
<dbReference type="RefSeq" id="XP_007324144.1">
    <property type="nucleotide sequence ID" value="XM_007324082.1"/>
</dbReference>
<dbReference type="PANTHER" id="PTHR21340:SF0">
    <property type="entry name" value="BIS(5'-NUCLEOSYL)-TETRAPHOSPHATASE [ASYMMETRICAL]"/>
    <property type="match status" value="1"/>
</dbReference>
<dbReference type="InterPro" id="IPR020084">
    <property type="entry name" value="NUDIX_hydrolase_CS"/>
</dbReference>
<dbReference type="InterPro" id="IPR015797">
    <property type="entry name" value="NUDIX_hydrolase-like_dom_sf"/>
</dbReference>
<dbReference type="Pfam" id="PF00293">
    <property type="entry name" value="NUDIX"/>
    <property type="match status" value="1"/>
</dbReference>
<dbReference type="OrthoDB" id="10259236at2759"/>
<organism>
    <name type="scientific">Serpula lacrymans var. lacrymans (strain S7.9)</name>
    <name type="common">Dry rot fungus</name>
    <dbReference type="NCBI Taxonomy" id="578457"/>
    <lineage>
        <taxon>Eukaryota</taxon>
        <taxon>Fungi</taxon>
        <taxon>Dikarya</taxon>
        <taxon>Basidiomycota</taxon>
        <taxon>Agaricomycotina</taxon>
        <taxon>Agaricomycetes</taxon>
        <taxon>Agaricomycetidae</taxon>
        <taxon>Boletales</taxon>
        <taxon>Coniophorineae</taxon>
        <taxon>Serpulaceae</taxon>
        <taxon>Serpula</taxon>
    </lineage>
</organism>
<dbReference type="PANTHER" id="PTHR21340">
    <property type="entry name" value="DIADENOSINE 5,5-P1,P4-TETRAPHOSPHATE PYROPHOSPHOHYDROLASE MUTT"/>
    <property type="match status" value="1"/>
</dbReference>
<feature type="domain" description="Nudix hydrolase" evidence="2">
    <location>
        <begin position="15"/>
        <end position="172"/>
    </location>
</feature>
<dbReference type="HOGENOM" id="CLU_037162_2_2_1"/>
<accession>F8PD71</accession>
<evidence type="ECO:0000256" key="1">
    <source>
        <dbReference type="ARBA" id="ARBA00022801"/>
    </source>
</evidence>
<dbReference type="GO" id="GO:0006167">
    <property type="term" value="P:AMP biosynthetic process"/>
    <property type="evidence" value="ECO:0007669"/>
    <property type="project" value="TreeGrafter"/>
</dbReference>
<dbReference type="Proteomes" id="UP000008064">
    <property type="component" value="Unassembled WGS sequence"/>
</dbReference>
<protein>
    <recommendedName>
        <fullName evidence="2">Nudix hydrolase domain-containing protein</fullName>
    </recommendedName>
</protein>
<dbReference type="GeneID" id="18821443"/>
<dbReference type="AlphaFoldDB" id="F8PD71"/>
<sequence length="182" mass="20501">MAASVRPTTQYFGSDFVISAGSILFRKASETGHIQICILWQRRKHEWLLPKGRKDRGESIEVAAVRETFEETGYPCEILPCNMPTRAPVAHVDATDVVRIADDAIEPFAVTVRDLGRKGVKFIWWYLTRVIGEKREGTQMASEAFDSYFFDAEEAIAKLTFQKDRDVVSKALGLVRDSGTNL</sequence>
<evidence type="ECO:0000259" key="2">
    <source>
        <dbReference type="PROSITE" id="PS51462"/>
    </source>
</evidence>
<dbReference type="EMBL" id="GL945445">
    <property type="protein sequence ID" value="EGO18920.1"/>
    <property type="molecule type" value="Genomic_DNA"/>
</dbReference>
<dbReference type="GO" id="GO:0004081">
    <property type="term" value="F:bis(5'-nucleosyl)-tetraphosphatase (asymmetrical) activity"/>
    <property type="evidence" value="ECO:0007669"/>
    <property type="project" value="TreeGrafter"/>
</dbReference>
<keyword evidence="1" id="KW-0378">Hydrolase</keyword>